<dbReference type="GO" id="GO:0005737">
    <property type="term" value="C:cytoplasm"/>
    <property type="evidence" value="ECO:0007669"/>
    <property type="project" value="UniProtKB-SubCell"/>
</dbReference>
<keyword evidence="8" id="KW-0067">ATP-binding</keyword>
<evidence type="ECO:0000256" key="3">
    <source>
        <dbReference type="ARBA" id="ARBA00019010"/>
    </source>
</evidence>
<dbReference type="Proteomes" id="UP000298714">
    <property type="component" value="Chromosome"/>
</dbReference>
<keyword evidence="12" id="KW-1185">Reference proteome</keyword>
<dbReference type="RefSeq" id="WP_246048037.1">
    <property type="nucleotide sequence ID" value="NZ_CP039704.1"/>
</dbReference>
<gene>
    <name evidence="11" type="primary">tsaE</name>
    <name evidence="11" type="ORF">E6W36_02310</name>
</gene>
<keyword evidence="9" id="KW-0460">Magnesium</keyword>
<comment type="similarity">
    <text evidence="2">Belongs to the TsaE family.</text>
</comment>
<dbReference type="GO" id="GO:0002949">
    <property type="term" value="P:tRNA threonylcarbamoyladenosine modification"/>
    <property type="evidence" value="ECO:0007669"/>
    <property type="project" value="InterPro"/>
</dbReference>
<evidence type="ECO:0000256" key="10">
    <source>
        <dbReference type="ARBA" id="ARBA00032441"/>
    </source>
</evidence>
<dbReference type="NCBIfam" id="TIGR00150">
    <property type="entry name" value="T6A_YjeE"/>
    <property type="match status" value="1"/>
</dbReference>
<keyword evidence="6" id="KW-0479">Metal-binding</keyword>
<dbReference type="InterPro" id="IPR027417">
    <property type="entry name" value="P-loop_NTPase"/>
</dbReference>
<dbReference type="GO" id="GO:0016740">
    <property type="term" value="F:transferase activity"/>
    <property type="evidence" value="ECO:0007669"/>
    <property type="project" value="UniProtKB-KW"/>
</dbReference>
<keyword evidence="5" id="KW-0819">tRNA processing</keyword>
<keyword evidence="7" id="KW-0547">Nucleotide-binding</keyword>
<dbReference type="InterPro" id="IPR003442">
    <property type="entry name" value="T6A_TsaE"/>
</dbReference>
<evidence type="ECO:0000256" key="2">
    <source>
        <dbReference type="ARBA" id="ARBA00007599"/>
    </source>
</evidence>
<organism evidence="11 12">
    <name type="scientific">Hankyongella ginsenosidimutans</name>
    <dbReference type="NCBI Taxonomy" id="1763828"/>
    <lineage>
        <taxon>Bacteria</taxon>
        <taxon>Pseudomonadati</taxon>
        <taxon>Pseudomonadota</taxon>
        <taxon>Alphaproteobacteria</taxon>
        <taxon>Sphingomonadales</taxon>
        <taxon>Sphingomonadaceae</taxon>
        <taxon>Hankyongella</taxon>
    </lineage>
</organism>
<reference evidence="12" key="1">
    <citation type="submission" date="2019-04" db="EMBL/GenBank/DDBJ databases">
        <title>Complete genome sequence of Sphingomonas sp. W1-2-3.</title>
        <authorList>
            <person name="Im W.T."/>
        </authorList>
    </citation>
    <scope>NUCLEOTIDE SEQUENCE [LARGE SCALE GENOMIC DNA]</scope>
    <source>
        <strain evidence="12">W1-2-3</strain>
    </source>
</reference>
<dbReference type="Pfam" id="PF02367">
    <property type="entry name" value="TsaE"/>
    <property type="match status" value="1"/>
</dbReference>
<evidence type="ECO:0000256" key="1">
    <source>
        <dbReference type="ARBA" id="ARBA00004496"/>
    </source>
</evidence>
<evidence type="ECO:0000256" key="4">
    <source>
        <dbReference type="ARBA" id="ARBA00022490"/>
    </source>
</evidence>
<dbReference type="SUPFAM" id="SSF52540">
    <property type="entry name" value="P-loop containing nucleoside triphosphate hydrolases"/>
    <property type="match status" value="1"/>
</dbReference>
<dbReference type="EMBL" id="CP039704">
    <property type="protein sequence ID" value="QCI78857.1"/>
    <property type="molecule type" value="Genomic_DNA"/>
</dbReference>
<evidence type="ECO:0000256" key="6">
    <source>
        <dbReference type="ARBA" id="ARBA00022723"/>
    </source>
</evidence>
<dbReference type="PANTHER" id="PTHR33540:SF2">
    <property type="entry name" value="TRNA THREONYLCARBAMOYLADENOSINE BIOSYNTHESIS PROTEIN TSAE"/>
    <property type="match status" value="1"/>
</dbReference>
<evidence type="ECO:0000313" key="11">
    <source>
        <dbReference type="EMBL" id="QCI78857.1"/>
    </source>
</evidence>
<name>A0A4D7C8D0_9SPHN</name>
<evidence type="ECO:0000256" key="8">
    <source>
        <dbReference type="ARBA" id="ARBA00022840"/>
    </source>
</evidence>
<keyword evidence="11" id="KW-0808">Transferase</keyword>
<keyword evidence="4" id="KW-0963">Cytoplasm</keyword>
<evidence type="ECO:0000256" key="7">
    <source>
        <dbReference type="ARBA" id="ARBA00022741"/>
    </source>
</evidence>
<sequence>MILDETQLIGFGRRLAPFLAPGDLLALHGDLGAGKSTLARAILQGLGAEEDVPSPTFTLVQTYDFAFPVWHVDLYRLDAPEDALELGLEEAYDTALCLIEWPERLGPACRRTRCTCGWP</sequence>
<evidence type="ECO:0000256" key="9">
    <source>
        <dbReference type="ARBA" id="ARBA00022842"/>
    </source>
</evidence>
<dbReference type="KEGG" id="hgn:E6W36_02310"/>
<accession>A0A4D7C8D0</accession>
<protein>
    <recommendedName>
        <fullName evidence="3">tRNA threonylcarbamoyladenosine biosynthesis protein TsaE</fullName>
    </recommendedName>
    <alternativeName>
        <fullName evidence="10">t(6)A37 threonylcarbamoyladenosine biosynthesis protein TsaE</fullName>
    </alternativeName>
</protein>
<dbReference type="Gene3D" id="3.40.50.300">
    <property type="entry name" value="P-loop containing nucleotide triphosphate hydrolases"/>
    <property type="match status" value="1"/>
</dbReference>
<comment type="subcellular location">
    <subcellularLocation>
        <location evidence="1">Cytoplasm</location>
    </subcellularLocation>
</comment>
<dbReference type="PANTHER" id="PTHR33540">
    <property type="entry name" value="TRNA THREONYLCARBAMOYLADENOSINE BIOSYNTHESIS PROTEIN TSAE"/>
    <property type="match status" value="1"/>
</dbReference>
<dbReference type="AlphaFoldDB" id="A0A4D7C8D0"/>
<proteinExistence type="inferred from homology"/>
<evidence type="ECO:0000256" key="5">
    <source>
        <dbReference type="ARBA" id="ARBA00022694"/>
    </source>
</evidence>
<dbReference type="GO" id="GO:0005524">
    <property type="term" value="F:ATP binding"/>
    <property type="evidence" value="ECO:0007669"/>
    <property type="project" value="UniProtKB-KW"/>
</dbReference>
<dbReference type="GO" id="GO:0046872">
    <property type="term" value="F:metal ion binding"/>
    <property type="evidence" value="ECO:0007669"/>
    <property type="project" value="UniProtKB-KW"/>
</dbReference>
<evidence type="ECO:0000313" key="12">
    <source>
        <dbReference type="Proteomes" id="UP000298714"/>
    </source>
</evidence>